<protein>
    <submittedName>
        <fullName evidence="3">Ig-like domain-containing protein</fullName>
    </submittedName>
</protein>
<dbReference type="EMBL" id="JAXAFO010000045">
    <property type="protein sequence ID" value="MDX6851254.1"/>
    <property type="molecule type" value="Genomic_DNA"/>
</dbReference>
<dbReference type="SUPFAM" id="SSF49373">
    <property type="entry name" value="Invasin/intimin cell-adhesion fragments"/>
    <property type="match status" value="3"/>
</dbReference>
<keyword evidence="1" id="KW-0732">Signal</keyword>
<dbReference type="SUPFAM" id="SSF117281">
    <property type="entry name" value="Kelch motif"/>
    <property type="match status" value="1"/>
</dbReference>
<dbReference type="InterPro" id="IPR008964">
    <property type="entry name" value="Invasin/intimin_cell_adhesion"/>
</dbReference>
<dbReference type="Gene3D" id="2.120.10.80">
    <property type="entry name" value="Kelch-type beta propeller"/>
    <property type="match status" value="2"/>
</dbReference>
<comment type="caution">
    <text evidence="3">The sequence shown here is derived from an EMBL/GenBank/DDBJ whole genome shotgun (WGS) entry which is preliminary data.</text>
</comment>
<feature type="domain" description="BIG2" evidence="2">
    <location>
        <begin position="251"/>
        <end position="291"/>
    </location>
</feature>
<name>A0ABU4S2U2_9GAMM</name>
<dbReference type="InterPro" id="IPR015915">
    <property type="entry name" value="Kelch-typ_b-propeller"/>
</dbReference>
<feature type="chain" id="PRO_5046747089" evidence="1">
    <location>
        <begin position="28"/>
        <end position="678"/>
    </location>
</feature>
<feature type="signal peptide" evidence="1">
    <location>
        <begin position="1"/>
        <end position="27"/>
    </location>
</feature>
<evidence type="ECO:0000259" key="2">
    <source>
        <dbReference type="Pfam" id="PF02368"/>
    </source>
</evidence>
<evidence type="ECO:0000313" key="4">
    <source>
        <dbReference type="Proteomes" id="UP001273505"/>
    </source>
</evidence>
<accession>A0ABU4S2U2</accession>
<proteinExistence type="predicted"/>
<dbReference type="Pfam" id="PF02368">
    <property type="entry name" value="Big_2"/>
    <property type="match status" value="1"/>
</dbReference>
<keyword evidence="4" id="KW-1185">Reference proteome</keyword>
<dbReference type="RefSeq" id="WP_302721170.1">
    <property type="nucleotide sequence ID" value="NZ_JAULRU010000257.1"/>
</dbReference>
<dbReference type="PROSITE" id="PS51257">
    <property type="entry name" value="PROKAR_LIPOPROTEIN"/>
    <property type="match status" value="1"/>
</dbReference>
<dbReference type="Gene3D" id="2.60.40.1080">
    <property type="match status" value="3"/>
</dbReference>
<reference evidence="3 4" key="1">
    <citation type="submission" date="2023-11" db="EMBL/GenBank/DDBJ databases">
        <title>Gilvimarinus fulvus sp. nov., isolated from the surface of Kelp.</title>
        <authorList>
            <person name="Sun Y.Y."/>
            <person name="Gong Y."/>
            <person name="Du Z.J."/>
        </authorList>
    </citation>
    <scope>NUCLEOTIDE SEQUENCE [LARGE SCALE GENOMIC DNA]</scope>
    <source>
        <strain evidence="3 4">SDUM040013</strain>
    </source>
</reference>
<organism evidence="3 4">
    <name type="scientific">Gilvimarinus gilvus</name>
    <dbReference type="NCBI Taxonomy" id="3058038"/>
    <lineage>
        <taxon>Bacteria</taxon>
        <taxon>Pseudomonadati</taxon>
        <taxon>Pseudomonadota</taxon>
        <taxon>Gammaproteobacteria</taxon>
        <taxon>Cellvibrionales</taxon>
        <taxon>Cellvibrionaceae</taxon>
        <taxon>Gilvimarinus</taxon>
    </lineage>
</organism>
<gene>
    <name evidence="3" type="ORF">SCD92_17890</name>
</gene>
<dbReference type="Proteomes" id="UP001273505">
    <property type="component" value="Unassembled WGS sequence"/>
</dbReference>
<sequence>MMNLITRSPLRWLAQVTALFSILVMSACGGGSSGTTSDGPSDPDTIKQEQPTLYFSQSIVVMDFGETPLENQLLGGAGQGLVTYSSSDVDVAAVNERTGRLDIRKSGSTTISAVKAADANNFSAQATYVLTIAVAAQEPLVFAHNSIEQYIDEEPVVNTLSGGSGTVETVYSSSDPSVVSVNAATGALTFVDDGTASITAYRPADERYDETSASYTISISKYPQEPLNFALTDIEGAIGFAPEENSLSGGSGNGEVVFSSQDPSIATVASDTGLVTLVSSGSTDITATKLDDDYYQATSTSYTINAYDIVGELEIDAGLTDTQIQWASQSGSINVQRSRFATCEPGVISGCYDYSLQIFANADEVPYLDTYPRIDRTAYLQFSNDRYESEPLLVAPTEQPFLPTTGNSLLFVEGMYWSLGGATNGTVNDEVWFSSNGAQWQALPFTLAQAARDLSAVVFNNEVYIGGGWNEGYLHTIWKLTDTGWQQVADPQIATDTSSHLVVYNDSLWLVSSAGIWHSSDGNQWSLLTDAPAFSARNNFTVFTFHDQLYLLGGIALDGSDALLQDVWHSANGSDWQLLSASAGFPPQSHAKVVLHYDSLYLLGGNTGVTNAEVYWSDDANSWALAGSADVGDLTDAAVGLDDNGLIMTSPQSSYFWRSSDAFVWRTPVNAQLQWLEK</sequence>
<evidence type="ECO:0000313" key="3">
    <source>
        <dbReference type="EMBL" id="MDX6851254.1"/>
    </source>
</evidence>
<evidence type="ECO:0000256" key="1">
    <source>
        <dbReference type="SAM" id="SignalP"/>
    </source>
</evidence>
<dbReference type="InterPro" id="IPR003343">
    <property type="entry name" value="Big_2"/>
</dbReference>